<feature type="compositionally biased region" description="Polar residues" evidence="1">
    <location>
        <begin position="65"/>
        <end position="79"/>
    </location>
</feature>
<protein>
    <submittedName>
        <fullName evidence="2">Uncharacterized protein</fullName>
    </submittedName>
</protein>
<evidence type="ECO:0000313" key="2">
    <source>
        <dbReference type="EMBL" id="NAW34048.1"/>
    </source>
</evidence>
<organism evidence="2 3">
    <name type="scientific">Halomonas alimentaria</name>
    <dbReference type="NCBI Taxonomy" id="147248"/>
    <lineage>
        <taxon>Bacteria</taxon>
        <taxon>Pseudomonadati</taxon>
        <taxon>Pseudomonadota</taxon>
        <taxon>Gammaproteobacteria</taxon>
        <taxon>Oceanospirillales</taxon>
        <taxon>Halomonadaceae</taxon>
        <taxon>Halomonas</taxon>
    </lineage>
</organism>
<dbReference type="RefSeq" id="WP_023007383.1">
    <property type="nucleotide sequence ID" value="NZ_WUTT01000001.1"/>
</dbReference>
<dbReference type="AlphaFoldDB" id="A0A7X4W450"/>
<sequence length="79" mass="8804">MSHLAQTTTDQRQGSTTLARLAALDLTQDDIVRPELRDDAILAGRSRRTTRPRPGQLDSGRQGWRTDNNTISTSPDDWA</sequence>
<dbReference type="Proteomes" id="UP000487929">
    <property type="component" value="Unassembled WGS sequence"/>
</dbReference>
<keyword evidence="3" id="KW-1185">Reference proteome</keyword>
<gene>
    <name evidence="2" type="ORF">GRB96_06430</name>
</gene>
<reference evidence="2 3" key="1">
    <citation type="submission" date="2019-12" db="EMBL/GenBank/DDBJ databases">
        <title>Draft genome sequencing of Halomonas alimentaria DSM 15356.</title>
        <authorList>
            <person name="Pandiyan K."/>
            <person name="Kushwaha P."/>
            <person name="Gowdham M."/>
            <person name="Chakdar H."/>
            <person name="Singh A."/>
            <person name="Kumar M."/>
            <person name="Saxena A.K."/>
        </authorList>
    </citation>
    <scope>NUCLEOTIDE SEQUENCE [LARGE SCALE GENOMIC DNA]</scope>
    <source>
        <strain evidence="2 3">DSM 15356</strain>
    </source>
</reference>
<dbReference type="EMBL" id="WUTT01000001">
    <property type="protein sequence ID" value="NAW34048.1"/>
    <property type="molecule type" value="Genomic_DNA"/>
</dbReference>
<name>A0A7X4W450_9GAMM</name>
<accession>A0A7X4W450</accession>
<evidence type="ECO:0000256" key="1">
    <source>
        <dbReference type="SAM" id="MobiDB-lite"/>
    </source>
</evidence>
<proteinExistence type="predicted"/>
<feature type="region of interest" description="Disordered" evidence="1">
    <location>
        <begin position="39"/>
        <end position="79"/>
    </location>
</feature>
<evidence type="ECO:0000313" key="3">
    <source>
        <dbReference type="Proteomes" id="UP000487929"/>
    </source>
</evidence>
<comment type="caution">
    <text evidence="2">The sequence shown here is derived from an EMBL/GenBank/DDBJ whole genome shotgun (WGS) entry which is preliminary data.</text>
</comment>